<name>A0AAW0DHY0_9AGAR</name>
<dbReference type="EMBL" id="JAYKXP010000012">
    <property type="protein sequence ID" value="KAK7051635.1"/>
    <property type="molecule type" value="Genomic_DNA"/>
</dbReference>
<reference evidence="2 3" key="1">
    <citation type="submission" date="2024-01" db="EMBL/GenBank/DDBJ databases">
        <title>A draft genome for a cacao thread blight-causing isolate of Paramarasmius palmivorus.</title>
        <authorList>
            <person name="Baruah I.K."/>
            <person name="Bukari Y."/>
            <person name="Amoako-Attah I."/>
            <person name="Meinhardt L.W."/>
            <person name="Bailey B.A."/>
            <person name="Cohen S.P."/>
        </authorList>
    </citation>
    <scope>NUCLEOTIDE SEQUENCE [LARGE SCALE GENOMIC DNA]</scope>
    <source>
        <strain evidence="2 3">GH-12</strain>
    </source>
</reference>
<accession>A0AAW0DHY0</accession>
<protein>
    <submittedName>
        <fullName evidence="2">Uncharacterized protein</fullName>
    </submittedName>
</protein>
<feature type="region of interest" description="Disordered" evidence="1">
    <location>
        <begin position="1"/>
        <end position="48"/>
    </location>
</feature>
<feature type="compositionally biased region" description="Polar residues" evidence="1">
    <location>
        <begin position="1"/>
        <end position="30"/>
    </location>
</feature>
<organism evidence="2 3">
    <name type="scientific">Paramarasmius palmivorus</name>
    <dbReference type="NCBI Taxonomy" id="297713"/>
    <lineage>
        <taxon>Eukaryota</taxon>
        <taxon>Fungi</taxon>
        <taxon>Dikarya</taxon>
        <taxon>Basidiomycota</taxon>
        <taxon>Agaricomycotina</taxon>
        <taxon>Agaricomycetes</taxon>
        <taxon>Agaricomycetidae</taxon>
        <taxon>Agaricales</taxon>
        <taxon>Marasmiineae</taxon>
        <taxon>Marasmiaceae</taxon>
        <taxon>Paramarasmius</taxon>
    </lineage>
</organism>
<dbReference type="Proteomes" id="UP001383192">
    <property type="component" value="Unassembled WGS sequence"/>
</dbReference>
<sequence>MSSTLTPASAMTYSKSSPLPPVTTTESSSVGPADKDNNVDDMYSEPQSLSHSFPCLYTLKDQREYEHDRQRFKHVTDYIQMRARKGREAYPANGTLPRRGRLGWLPSYFSKTATENDAEKEKRANLSCNTSEPVEDEWVEWSSPNGTDYHGLDKHNPSTEAKLLDLIVSTRKPRKIKEPEFEFIPHVRSVIVLDDKMARDVTVDEPWEHVALSDHDETSDVKAPTYASIVSSTPPK</sequence>
<keyword evidence="3" id="KW-1185">Reference proteome</keyword>
<evidence type="ECO:0000313" key="2">
    <source>
        <dbReference type="EMBL" id="KAK7051635.1"/>
    </source>
</evidence>
<comment type="caution">
    <text evidence="2">The sequence shown here is derived from an EMBL/GenBank/DDBJ whole genome shotgun (WGS) entry which is preliminary data.</text>
</comment>
<proteinExistence type="predicted"/>
<feature type="region of interest" description="Disordered" evidence="1">
    <location>
        <begin position="213"/>
        <end position="236"/>
    </location>
</feature>
<evidence type="ECO:0000256" key="1">
    <source>
        <dbReference type="SAM" id="MobiDB-lite"/>
    </source>
</evidence>
<dbReference type="AlphaFoldDB" id="A0AAW0DHY0"/>
<gene>
    <name evidence="2" type="ORF">VNI00_004614</name>
</gene>
<evidence type="ECO:0000313" key="3">
    <source>
        <dbReference type="Proteomes" id="UP001383192"/>
    </source>
</evidence>